<dbReference type="PROSITE" id="PS51194">
    <property type="entry name" value="HELICASE_CTER"/>
    <property type="match status" value="1"/>
</dbReference>
<dbReference type="InterPro" id="IPR011709">
    <property type="entry name" value="DEAD-box_helicase_OB_fold"/>
</dbReference>
<protein>
    <recommendedName>
        <fullName evidence="5">ATP-dependent RNA helicase YTHDC2</fullName>
    </recommendedName>
</protein>
<evidence type="ECO:0000259" key="2">
    <source>
        <dbReference type="PROSITE" id="PS51194"/>
    </source>
</evidence>
<sequence>MSFPSSFFANERSYVHNRAKQLGYHSVTTRGFGFSERFVTVYKNKPYHALASKYPIAIIHEVLKKVVCLMDRNPISPLEYRNFVLCKDADDNAFSDCDYPKVKELTELDFNFTQSPGPSLKMGKSNVAINEYRKSLPIYNYKPIILSYLTENKVVIIHGGVASGKSTQVPQFLMEKCLEAKVGYKIFLCEPYRITTVAIAERIAFERREEVGQTVGYQIPLETKKSATSIVICVTPDVLLKMLISKEAAFQGRVIIILDEFDECDYIVEFLLITLKDLFKVNPYLRLILMTNNADVTPLFTYFQYPKTEFDCIIKTACITVNSNLIPIQEFFLEDILMRTDYLNRCSLGRSIRNIERRSSFVENSGNSIVELNTIEVIDSAMDKVWNIGEDDVFIFLINMMKKDVISTNHQLSSNGITLLMAACFHGKMKYVIELVKCGADATIRCQSGFTAIDWASKKDNSTIIEFLQYYLICNNEKVVPDREFIRLTASSNFNEHTNRLITYYDNFYPEHGIDLELLFTVVLHIHAFSKAGAMIVFLPSFFDILAFRDVIFEREAELVSSGGSFILRYLYPNMQTSEQKLIFQVPPVDSRKIILSTNVGAVGITISDLVYVVDTGKIEQKMYVDHTGKISFVTGWISPSHALQRCTKIGRLHPGCCYRLYSQLMKLPAKNPSSNLYTCSPQILCLYTKQIVSSELPVLSYLQRALTVQEESTIKKSIENLKSIDALDICRTYEHLTELGRIMLQLPLEPQYAKMVLFSVALKCLDPILTIAAFSKHKSIFKLEQKYQTKSNLAAKEWKKISSKYFSDHLVLIKMFLGRQESGVDKREKDFCEDYCLSQSTLELVNTTRSNIVGHLRAMGIVKTRGVNDMRDLNTNSKEWVFVKAALVGGLYPNLMFIDRTTNKVFSNKNQSEVLLHPLSVLLDYSVLPSNQTVMLTQNDVVKQFPTDWIICNEINDALTDEIQMASVCTAVTPITLALFGGSYKICTALQNQKTALLIQSTVVDVKESDSENEENAQIIKNFLIDSHLQFTMNEDTAKAVLYLRIKWFSYFFRCLRYPSRATSTEEKQLLEVIGNVLKNEEKYKFPAGDPSFIGNKPATYSIDLFQQPSHSKSVADLSHLVSNPAIFPGLITERMAVLRSDVFCGVDNNFLPIHWLKHGLVPITAIEEYLDFTIINKLKMSVDGTEIDCSLASTLVMMWNTSHMLLRGTTLS</sequence>
<feature type="domain" description="Helicase ATP-binding" evidence="1">
    <location>
        <begin position="146"/>
        <end position="291"/>
    </location>
</feature>
<dbReference type="InterPro" id="IPR027417">
    <property type="entry name" value="P-loop_NTPase"/>
</dbReference>
<dbReference type="SMART" id="SM00248">
    <property type="entry name" value="ANK"/>
    <property type="match status" value="2"/>
</dbReference>
<evidence type="ECO:0000259" key="1">
    <source>
        <dbReference type="PROSITE" id="PS51192"/>
    </source>
</evidence>
<dbReference type="Gene3D" id="1.25.40.20">
    <property type="entry name" value="Ankyrin repeat-containing domain"/>
    <property type="match status" value="1"/>
</dbReference>
<comment type="caution">
    <text evidence="3">The sequence shown here is derived from an EMBL/GenBank/DDBJ whole genome shotgun (WGS) entry which is preliminary data.</text>
</comment>
<dbReference type="InterPro" id="IPR007502">
    <property type="entry name" value="Helicase-assoc_dom"/>
</dbReference>
<evidence type="ECO:0000313" key="3">
    <source>
        <dbReference type="EMBL" id="KAK7603760.1"/>
    </source>
</evidence>
<keyword evidence="4" id="KW-1185">Reference proteome</keyword>
<accession>A0AAN9TVX4</accession>
<name>A0AAN9TVX4_9HEMI</name>
<dbReference type="PROSITE" id="PS51192">
    <property type="entry name" value="HELICASE_ATP_BIND_1"/>
    <property type="match status" value="1"/>
</dbReference>
<dbReference type="Gene3D" id="1.20.120.1080">
    <property type="match status" value="1"/>
</dbReference>
<dbReference type="GO" id="GO:0004386">
    <property type="term" value="F:helicase activity"/>
    <property type="evidence" value="ECO:0007669"/>
    <property type="project" value="TreeGrafter"/>
</dbReference>
<dbReference type="AlphaFoldDB" id="A0AAN9TVX4"/>
<dbReference type="GO" id="GO:0003723">
    <property type="term" value="F:RNA binding"/>
    <property type="evidence" value="ECO:0007669"/>
    <property type="project" value="TreeGrafter"/>
</dbReference>
<dbReference type="SMART" id="SM00487">
    <property type="entry name" value="DEXDc"/>
    <property type="match status" value="1"/>
</dbReference>
<dbReference type="InterPro" id="IPR014001">
    <property type="entry name" value="Helicase_ATP-bd"/>
</dbReference>
<evidence type="ECO:0008006" key="5">
    <source>
        <dbReference type="Google" id="ProtNLM"/>
    </source>
</evidence>
<dbReference type="PANTHER" id="PTHR18934">
    <property type="entry name" value="ATP-DEPENDENT RNA HELICASE"/>
    <property type="match status" value="1"/>
</dbReference>
<evidence type="ECO:0000313" key="4">
    <source>
        <dbReference type="Proteomes" id="UP001367676"/>
    </source>
</evidence>
<gene>
    <name evidence="3" type="ORF">V9T40_003759</name>
</gene>
<dbReference type="SMART" id="SM00847">
    <property type="entry name" value="HA2"/>
    <property type="match status" value="1"/>
</dbReference>
<dbReference type="InterPro" id="IPR036867">
    <property type="entry name" value="R3H_dom_sf"/>
</dbReference>
<reference evidence="3 4" key="1">
    <citation type="submission" date="2024-03" db="EMBL/GenBank/DDBJ databases">
        <title>Adaptation during the transition from Ophiocordyceps entomopathogen to insect associate is accompanied by gene loss and intensified selection.</title>
        <authorList>
            <person name="Ward C.M."/>
            <person name="Onetto C.A."/>
            <person name="Borneman A.R."/>
        </authorList>
    </citation>
    <scope>NUCLEOTIDE SEQUENCE [LARGE SCALE GENOMIC DNA]</scope>
    <source>
        <strain evidence="3">AWRI1</strain>
        <tissue evidence="3">Single Adult Female</tissue>
    </source>
</reference>
<dbReference type="PANTHER" id="PTHR18934:SF213">
    <property type="entry name" value="3'-5' RNA HELICASE YTHDC2"/>
    <property type="match status" value="1"/>
</dbReference>
<dbReference type="Gene3D" id="3.30.1370.50">
    <property type="entry name" value="R3H-like domain"/>
    <property type="match status" value="1"/>
</dbReference>
<dbReference type="InterPro" id="IPR036770">
    <property type="entry name" value="Ankyrin_rpt-contain_sf"/>
</dbReference>
<feature type="domain" description="Helicase C-terminal" evidence="2">
    <location>
        <begin position="521"/>
        <end position="723"/>
    </location>
</feature>
<dbReference type="InterPro" id="IPR001650">
    <property type="entry name" value="Helicase_C-like"/>
</dbReference>
<dbReference type="InterPro" id="IPR002110">
    <property type="entry name" value="Ankyrin_rpt"/>
</dbReference>
<dbReference type="SUPFAM" id="SSF52540">
    <property type="entry name" value="P-loop containing nucleoside triphosphate hydrolases"/>
    <property type="match status" value="1"/>
</dbReference>
<dbReference type="Pfam" id="PF21010">
    <property type="entry name" value="HA2_C"/>
    <property type="match status" value="1"/>
</dbReference>
<dbReference type="EMBL" id="JBBCAQ010000006">
    <property type="protein sequence ID" value="KAK7603760.1"/>
    <property type="molecule type" value="Genomic_DNA"/>
</dbReference>
<dbReference type="Pfam" id="PF07717">
    <property type="entry name" value="OB_NTP_bind"/>
    <property type="match status" value="1"/>
</dbReference>
<dbReference type="Gene3D" id="3.40.50.300">
    <property type="entry name" value="P-loop containing nucleotide triphosphate hydrolases"/>
    <property type="match status" value="2"/>
</dbReference>
<proteinExistence type="predicted"/>
<dbReference type="SUPFAM" id="SSF48403">
    <property type="entry name" value="Ankyrin repeat"/>
    <property type="match status" value="1"/>
</dbReference>
<dbReference type="Proteomes" id="UP001367676">
    <property type="component" value="Unassembled WGS sequence"/>
</dbReference>
<dbReference type="Pfam" id="PF12796">
    <property type="entry name" value="Ank_2"/>
    <property type="match status" value="1"/>
</dbReference>
<organism evidence="3 4">
    <name type="scientific">Parthenolecanium corni</name>
    <dbReference type="NCBI Taxonomy" id="536013"/>
    <lineage>
        <taxon>Eukaryota</taxon>
        <taxon>Metazoa</taxon>
        <taxon>Ecdysozoa</taxon>
        <taxon>Arthropoda</taxon>
        <taxon>Hexapoda</taxon>
        <taxon>Insecta</taxon>
        <taxon>Pterygota</taxon>
        <taxon>Neoptera</taxon>
        <taxon>Paraneoptera</taxon>
        <taxon>Hemiptera</taxon>
        <taxon>Sternorrhyncha</taxon>
        <taxon>Coccoidea</taxon>
        <taxon>Coccidae</taxon>
        <taxon>Parthenolecanium</taxon>
    </lineage>
</organism>
<dbReference type="CDD" id="cd18791">
    <property type="entry name" value="SF2_C_RHA"/>
    <property type="match status" value="1"/>
</dbReference>